<evidence type="ECO:0000313" key="2">
    <source>
        <dbReference type="Proteomes" id="UP000003586"/>
    </source>
</evidence>
<evidence type="ECO:0008006" key="3">
    <source>
        <dbReference type="Google" id="ProtNLM"/>
    </source>
</evidence>
<reference evidence="1 2" key="1">
    <citation type="submission" date="2013-12" db="EMBL/GenBank/DDBJ databases">
        <authorList>
            <consortium name="DOE Joint Genome Institute"/>
            <person name="Eisen J."/>
            <person name="Huntemann M."/>
            <person name="Han J."/>
            <person name="Chen A."/>
            <person name="Kyrpides N."/>
            <person name="Mavromatis K."/>
            <person name="Markowitz V."/>
            <person name="Palaniappan K."/>
            <person name="Ivanova N."/>
            <person name="Schaumberg A."/>
            <person name="Pati A."/>
            <person name="Liolios K."/>
            <person name="Nordberg H.P."/>
            <person name="Cantor M.N."/>
            <person name="Hua S.X."/>
            <person name="Woyke T."/>
        </authorList>
    </citation>
    <scope>NUCLEOTIDE SEQUENCE [LARGE SCALE GENOMIC DNA]</scope>
    <source>
        <strain evidence="2">DSM 19437</strain>
    </source>
</reference>
<gene>
    <name evidence="1" type="ORF">NIASO_09160</name>
</gene>
<sequence length="57" mass="6434">MIHSVRFTAVLDTNVIVTNNIKDFPPSYLQSFGVDIKTARMLRRMTGLYSISAVTGW</sequence>
<proteinExistence type="predicted"/>
<dbReference type="Proteomes" id="UP000003586">
    <property type="component" value="Chromosome"/>
</dbReference>
<keyword evidence="2" id="KW-1185">Reference proteome</keyword>
<dbReference type="AlphaFoldDB" id="W0F3B4"/>
<accession>W0F3B4</accession>
<dbReference type="HOGENOM" id="CLU_2992100_0_0_10"/>
<dbReference type="KEGG" id="nso:NIASO_09160"/>
<name>W0F3B4_9BACT</name>
<evidence type="ECO:0000313" key="1">
    <source>
        <dbReference type="EMBL" id="AHF17522.1"/>
    </source>
</evidence>
<dbReference type="EMBL" id="CP007035">
    <property type="protein sequence ID" value="AHF17522.1"/>
    <property type="molecule type" value="Genomic_DNA"/>
</dbReference>
<organism evidence="1 2">
    <name type="scientific">Niabella soli DSM 19437</name>
    <dbReference type="NCBI Taxonomy" id="929713"/>
    <lineage>
        <taxon>Bacteria</taxon>
        <taxon>Pseudomonadati</taxon>
        <taxon>Bacteroidota</taxon>
        <taxon>Chitinophagia</taxon>
        <taxon>Chitinophagales</taxon>
        <taxon>Chitinophagaceae</taxon>
        <taxon>Niabella</taxon>
    </lineage>
</organism>
<protein>
    <recommendedName>
        <fullName evidence="3">PIN domain-containing protein</fullName>
    </recommendedName>
</protein>